<dbReference type="EMBL" id="SSHM01000001">
    <property type="protein sequence ID" value="THC81196.1"/>
    <property type="molecule type" value="Genomic_DNA"/>
</dbReference>
<comment type="caution">
    <text evidence="8">The sequence shown here is derived from an EMBL/GenBank/DDBJ whole genome shotgun (WGS) entry which is preliminary data.</text>
</comment>
<accession>A0A508YYF6</accession>
<dbReference type="GO" id="GO:0005886">
    <property type="term" value="C:plasma membrane"/>
    <property type="evidence" value="ECO:0007669"/>
    <property type="project" value="TreeGrafter"/>
</dbReference>
<dbReference type="Pfam" id="PF00367">
    <property type="entry name" value="PTS_EIIB"/>
    <property type="match status" value="1"/>
</dbReference>
<proteinExistence type="predicted"/>
<dbReference type="GO" id="GO:0008982">
    <property type="term" value="F:protein-N(PI)-phosphohistidine-sugar phosphotransferase activity"/>
    <property type="evidence" value="ECO:0007669"/>
    <property type="project" value="InterPro"/>
</dbReference>
<evidence type="ECO:0000313" key="9">
    <source>
        <dbReference type="EMBL" id="THC81196.1"/>
    </source>
</evidence>
<dbReference type="GO" id="GO:0090563">
    <property type="term" value="F:protein-phosphocysteine-sugar phosphotransferase activity"/>
    <property type="evidence" value="ECO:0007669"/>
    <property type="project" value="TreeGrafter"/>
</dbReference>
<gene>
    <name evidence="9" type="ORF">E6L36_12985</name>
    <name evidence="8" type="ORF">H0N82_05810</name>
</gene>
<evidence type="ECO:0000256" key="2">
    <source>
        <dbReference type="ARBA" id="ARBA00022597"/>
    </source>
</evidence>
<dbReference type="InterPro" id="IPR036878">
    <property type="entry name" value="Glu_permease_IIB"/>
</dbReference>
<evidence type="ECO:0000256" key="4">
    <source>
        <dbReference type="ARBA" id="ARBA00022683"/>
    </source>
</evidence>
<evidence type="ECO:0000256" key="5">
    <source>
        <dbReference type="ARBA" id="ARBA00022777"/>
    </source>
</evidence>
<evidence type="ECO:0000256" key="1">
    <source>
        <dbReference type="ARBA" id="ARBA00022448"/>
    </source>
</evidence>
<reference evidence="8 11" key="2">
    <citation type="submission" date="2020-07" db="EMBL/GenBank/DDBJ databases">
        <title>Organ Donor 1.</title>
        <authorList>
            <person name="Marsh A.J."/>
            <person name="Azcarate-Peril M.A."/>
        </authorList>
    </citation>
    <scope>NUCLEOTIDE SEQUENCE [LARGE SCALE GENOMIC DNA]</scope>
    <source>
        <strain evidence="8 11">AMC0712</strain>
    </source>
</reference>
<dbReference type="GO" id="GO:0015764">
    <property type="term" value="P:N-acetylglucosamine transport"/>
    <property type="evidence" value="ECO:0007669"/>
    <property type="project" value="TreeGrafter"/>
</dbReference>
<evidence type="ECO:0000259" key="7">
    <source>
        <dbReference type="PROSITE" id="PS51098"/>
    </source>
</evidence>
<dbReference type="Proteomes" id="UP000552935">
    <property type="component" value="Unassembled WGS sequence"/>
</dbReference>
<dbReference type="PANTHER" id="PTHR30009">
    <property type="entry name" value="CYTOCHROME C-TYPE SYNTHESIS PROTEIN AND PTS TRANSMEMBRANE COMPONENT"/>
    <property type="match status" value="1"/>
</dbReference>
<keyword evidence="1" id="KW-0813">Transport</keyword>
<dbReference type="InterPro" id="IPR018113">
    <property type="entry name" value="PTrfase_EIIB_Cys"/>
</dbReference>
<dbReference type="InterPro" id="IPR001996">
    <property type="entry name" value="PTS_IIB_1"/>
</dbReference>
<dbReference type="InterPro" id="IPR050429">
    <property type="entry name" value="PTS_Glucose_EIICBA"/>
</dbReference>
<dbReference type="GO" id="GO:0009401">
    <property type="term" value="P:phosphoenolpyruvate-dependent sugar phosphotransferase system"/>
    <property type="evidence" value="ECO:0007669"/>
    <property type="project" value="UniProtKB-KW"/>
</dbReference>
<evidence type="ECO:0000313" key="10">
    <source>
        <dbReference type="Proteomes" id="UP000307517"/>
    </source>
</evidence>
<keyword evidence="2 9" id="KW-0762">Sugar transport</keyword>
<dbReference type="PANTHER" id="PTHR30009:SF4">
    <property type="entry name" value="PTS SYSTEM N-ACETYLGLUCOSAMINE-SPECIFIC EIICBA COMPONENT"/>
    <property type="match status" value="1"/>
</dbReference>
<protein>
    <submittedName>
        <fullName evidence="9">PTS sugar transporter subunit IIBC</fullName>
    </submittedName>
    <submittedName>
        <fullName evidence="8">PTS transporter subunit EIIB</fullName>
    </submittedName>
</protein>
<dbReference type="NCBIfam" id="TIGR00826">
    <property type="entry name" value="EIIB_glc"/>
    <property type="match status" value="1"/>
</dbReference>
<evidence type="ECO:0000256" key="3">
    <source>
        <dbReference type="ARBA" id="ARBA00022679"/>
    </source>
</evidence>
<sequence>MRVKTKKVMTVQPNYKDIADNYIQALGGADNIDSLVNCATRIRVIVKDPDKTASNRVFMHVGAVNFNLHGHFAQIIIGLDVAQVLEAMRKRLNLTDEGTLDEYGLTPNGERARILYECLGLPENILSVTVIGSAVAVQVVDPDWVDPYDVMLQLNIGIKSLTKHGHQVRIEMDQATAIARELNRLLRQNKRQIQ</sequence>
<dbReference type="Proteomes" id="UP000307517">
    <property type="component" value="Unassembled WGS sequence"/>
</dbReference>
<dbReference type="SUPFAM" id="SSF55604">
    <property type="entry name" value="Glucose permease domain IIB"/>
    <property type="match status" value="1"/>
</dbReference>
<name>A0A508YYF6_LACRH</name>
<keyword evidence="5" id="KW-0418">Kinase</keyword>
<keyword evidence="4" id="KW-0598">Phosphotransferase system</keyword>
<organism evidence="8 11">
    <name type="scientific">Lacticaseibacillus rhamnosus</name>
    <name type="common">Lactobacillus rhamnosus</name>
    <dbReference type="NCBI Taxonomy" id="47715"/>
    <lineage>
        <taxon>Bacteria</taxon>
        <taxon>Bacillati</taxon>
        <taxon>Bacillota</taxon>
        <taxon>Bacilli</taxon>
        <taxon>Lactobacillales</taxon>
        <taxon>Lactobacillaceae</taxon>
        <taxon>Lacticaseibacillus</taxon>
    </lineage>
</organism>
<dbReference type="Gene3D" id="3.30.1360.60">
    <property type="entry name" value="Glucose permease domain IIB"/>
    <property type="match status" value="1"/>
</dbReference>
<evidence type="ECO:0000313" key="8">
    <source>
        <dbReference type="EMBL" id="NZA04631.1"/>
    </source>
</evidence>
<keyword evidence="3" id="KW-0808">Transferase</keyword>
<dbReference type="RefSeq" id="WP_005691523.1">
    <property type="nucleotide sequence ID" value="NZ_CABFNI010000015.1"/>
</dbReference>
<evidence type="ECO:0000313" key="11">
    <source>
        <dbReference type="Proteomes" id="UP000552935"/>
    </source>
</evidence>
<dbReference type="PROSITE" id="PS01035">
    <property type="entry name" value="PTS_EIIB_TYPE_1_CYS"/>
    <property type="match status" value="1"/>
</dbReference>
<dbReference type="AlphaFoldDB" id="A0A508YYF6"/>
<evidence type="ECO:0000256" key="6">
    <source>
        <dbReference type="PROSITE-ProRule" id="PRU00421"/>
    </source>
</evidence>
<feature type="domain" description="PTS EIIB type-1" evidence="7">
    <location>
        <begin position="16"/>
        <end position="98"/>
    </location>
</feature>
<feature type="active site" description="Phosphocysteine intermediate; for EIIB activity" evidence="6">
    <location>
        <position position="38"/>
    </location>
</feature>
<dbReference type="EMBL" id="JACCKI010000003">
    <property type="protein sequence ID" value="NZA04631.1"/>
    <property type="molecule type" value="Genomic_DNA"/>
</dbReference>
<dbReference type="PROSITE" id="PS51098">
    <property type="entry name" value="PTS_EIIB_TYPE_1"/>
    <property type="match status" value="1"/>
</dbReference>
<dbReference type="GO" id="GO:0016301">
    <property type="term" value="F:kinase activity"/>
    <property type="evidence" value="ECO:0007669"/>
    <property type="project" value="UniProtKB-KW"/>
</dbReference>
<reference evidence="9 10" key="1">
    <citation type="submission" date="2019-04" db="EMBL/GenBank/DDBJ databases">
        <title>Genome Announcement to Ensure Probiotic Safety of Lactobacillus rhamnosus UBLR-58.</title>
        <authorList>
            <person name="Sulthana A."/>
            <person name="Lakshmi S.G."/>
            <person name="Madempudi R.S."/>
        </authorList>
    </citation>
    <scope>NUCLEOTIDE SEQUENCE [LARGE SCALE GENOMIC DNA]</scope>
    <source>
        <strain evidence="9 10">UBLR-58</strain>
    </source>
</reference>